<dbReference type="InterPro" id="IPR046450">
    <property type="entry name" value="PA_dom_sf"/>
</dbReference>
<dbReference type="SUPFAM" id="SSF52025">
    <property type="entry name" value="PA domain"/>
    <property type="match status" value="1"/>
</dbReference>
<dbReference type="InterPro" id="IPR027268">
    <property type="entry name" value="Peptidase_M4/M1_CTD_sf"/>
</dbReference>
<dbReference type="Gene3D" id="3.10.170.10">
    <property type="match status" value="1"/>
</dbReference>
<dbReference type="EMBL" id="BAABGZ010000013">
    <property type="protein sequence ID" value="GAA4352815.1"/>
    <property type="molecule type" value="Genomic_DNA"/>
</dbReference>
<evidence type="ECO:0000256" key="6">
    <source>
        <dbReference type="ARBA" id="ARBA00022723"/>
    </source>
</evidence>
<protein>
    <recommendedName>
        <fullName evidence="18">T9SS type A sorting domain-containing protein</fullName>
    </recommendedName>
</protein>
<evidence type="ECO:0000256" key="11">
    <source>
        <dbReference type="ARBA" id="ARBA00023145"/>
    </source>
</evidence>
<evidence type="ECO:0000259" key="13">
    <source>
        <dbReference type="Pfam" id="PF01345"/>
    </source>
</evidence>
<keyword evidence="9" id="KW-0862">Zinc</keyword>
<dbReference type="InterPro" id="IPR050371">
    <property type="entry name" value="Fungal_virulence_M36"/>
</dbReference>
<dbReference type="InterPro" id="IPR003137">
    <property type="entry name" value="PA_domain"/>
</dbReference>
<evidence type="ECO:0000313" key="17">
    <source>
        <dbReference type="Proteomes" id="UP001501153"/>
    </source>
</evidence>
<keyword evidence="6" id="KW-0479">Metal-binding</keyword>
<dbReference type="InterPro" id="IPR001434">
    <property type="entry name" value="OmcB-like_DUF11"/>
</dbReference>
<comment type="caution">
    <text evidence="16">The sequence shown here is derived from an EMBL/GenBank/DDBJ whole genome shotgun (WGS) entry which is preliminary data.</text>
</comment>
<dbReference type="InterPro" id="IPR026444">
    <property type="entry name" value="Secre_tail"/>
</dbReference>
<dbReference type="Pfam" id="PF07504">
    <property type="entry name" value="FTP"/>
    <property type="match status" value="1"/>
</dbReference>
<evidence type="ECO:0000313" key="16">
    <source>
        <dbReference type="EMBL" id="GAA4352815.1"/>
    </source>
</evidence>
<evidence type="ECO:0000256" key="8">
    <source>
        <dbReference type="ARBA" id="ARBA00022801"/>
    </source>
</evidence>
<evidence type="ECO:0000256" key="9">
    <source>
        <dbReference type="ARBA" id="ARBA00022833"/>
    </source>
</evidence>
<evidence type="ECO:0000256" key="4">
    <source>
        <dbReference type="ARBA" id="ARBA00022525"/>
    </source>
</evidence>
<comment type="similarity">
    <text evidence="3">Belongs to the peptidase M36 family.</text>
</comment>
<dbReference type="InterPro" id="IPR001842">
    <property type="entry name" value="Peptidase_M36"/>
</dbReference>
<feature type="domain" description="DUF11" evidence="13">
    <location>
        <begin position="803"/>
        <end position="890"/>
    </location>
</feature>
<keyword evidence="5" id="KW-0645">Protease</keyword>
<gene>
    <name evidence="16" type="ORF">GCM10023185_12840</name>
</gene>
<keyword evidence="4" id="KW-0964">Secreted</keyword>
<sequence>MKKLFTHSLLLAITSGAAWVAPAQAQKVSAPADASAANKSTAPWAALNGRPEDVRVTSSYTDEASGLNLVYVEQLYRGIPIYNHDLTLAYSGTRLVHKAGTMVAHERLANLPATPAVAAASAVLTAVRPWMKAGVAAPQARSAATGVEAKQTFTAPGISRRDIEARLVWATDKQNRLHLAWNVNVELLGSSDWLNIRVDAATGSIIGQDNWTVHEAPMALKRHAVLGRKTGAYAPAASAAVARPSSTTAVTTSAQYLVIPYPKENPIGTSFQTETNPWTRAGANNNATTHGWHFDGTTTFANTRGNNVNAYTDLGGTDPTSPTTYAPSTTAVPSLTFSYPRDFNVSPTSTADNRNNAVTNLFYWNNIIHDVLYQYGFNEASGNFQVTNLGRGGSSGADAVRAEALDGSGTNNANMSTPADGSAPRMQMFLWDGPPTTRVNSPSGIAGDYYSVESSFSTANKLINVGPKTGALQYYNDATGGTHEACTANTANVLTGKIAVIYRGNCGFTVKVKEAQNRGAIAVLMINNQPGEPIGMGGTDNTITIPAVMISQDNGVIITNAMASGTVNVTLLATPPIDGNLDNGVITHEYGHGVSSRLTGGPAQAGCLGNAEQGGEGWSDYLGLMLTTDWTTAQLTDGPNRRGIGNFDVGLPADGPGIRAYPYSTSMTVNPLTYASVSSSAGVHANGTVWCSALWDMTWNIIQQEGSITGNLYNSAATGGNIMALQLVMLGMKLQPCQPGFLNARDAILAADDALYQGRHRCSIWRAFARRGMGVSAVQGASTNADDQTAAYDVPSGVQLEKATEPLAGNTFNITLKATCNCDAPLNNYRLTDVLPTGLQYVSSSGGTLSGNTVTFADLGFTTANETRTFTIQARAASGAACAQTFPVNDTREGTPTGGFASSATSGQVTPWAPSTTRYYSPGSAWSITGGARTSDVTLTSAAFTPTPASILSFYHYFDYEAGYDGGNVEISTNNGTSWTDAGSYFLQNGYNSSTANGACFTGASANGSAPADFIKSNINLSSFAGSSVRVRFRSRSDNSVASVGWTVDNILVTNGCGGSQLVRLYDPANNVVSTTSLVTFLTPAPLPVSLLRFDARWKAAGTELSWATASEKNADRFVVERSLDGSTWAEVGSVAAAGNSARALDYRFVDADALRLPAGMLYYRLRQLDFDGTAALSPVRLVTRPAGAGLLQLTAHPNPVGSKALHLTLQAPDAQETATLRLFDATGRVLWQEKVTLVGGTATLDCPKVAQLPAGLYLVKAELSNGSTSTVRVVRE</sequence>
<feature type="domain" description="PA" evidence="14">
    <location>
        <begin position="478"/>
        <end position="556"/>
    </location>
</feature>
<evidence type="ECO:0000256" key="1">
    <source>
        <dbReference type="ARBA" id="ARBA00001947"/>
    </source>
</evidence>
<dbReference type="PANTHER" id="PTHR33478:SF1">
    <property type="entry name" value="EXTRACELLULAR METALLOPROTEINASE MEP"/>
    <property type="match status" value="1"/>
</dbReference>
<dbReference type="RefSeq" id="WP_345234937.1">
    <property type="nucleotide sequence ID" value="NZ_BAABGZ010000013.1"/>
</dbReference>
<evidence type="ECO:0000259" key="15">
    <source>
        <dbReference type="Pfam" id="PF07504"/>
    </source>
</evidence>
<proteinExistence type="inferred from homology"/>
<keyword evidence="8" id="KW-0378">Hydrolase</keyword>
<dbReference type="CDD" id="cd04818">
    <property type="entry name" value="PA_subtilisin_1"/>
    <property type="match status" value="1"/>
</dbReference>
<evidence type="ECO:0000256" key="7">
    <source>
        <dbReference type="ARBA" id="ARBA00022729"/>
    </source>
</evidence>
<keyword evidence="7 12" id="KW-0732">Signal</keyword>
<dbReference type="SUPFAM" id="SSF55486">
    <property type="entry name" value="Metalloproteases ('zincins'), catalytic domain"/>
    <property type="match status" value="1"/>
</dbReference>
<dbReference type="CDD" id="cd09596">
    <property type="entry name" value="M36"/>
    <property type="match status" value="1"/>
</dbReference>
<dbReference type="Proteomes" id="UP001501153">
    <property type="component" value="Unassembled WGS sequence"/>
</dbReference>
<dbReference type="NCBIfam" id="TIGR04183">
    <property type="entry name" value="Por_Secre_tail"/>
    <property type="match status" value="1"/>
</dbReference>
<feature type="domain" description="FTP" evidence="15">
    <location>
        <begin position="53"/>
        <end position="88"/>
    </location>
</feature>
<feature type="chain" id="PRO_5045479538" description="T9SS type A sorting domain-containing protein" evidence="12">
    <location>
        <begin position="26"/>
        <end position="1277"/>
    </location>
</feature>
<name>A0ABP8I771_9BACT</name>
<comment type="cofactor">
    <cofactor evidence="1">
        <name>Zn(2+)</name>
        <dbReference type="ChEBI" id="CHEBI:29105"/>
    </cofactor>
</comment>
<dbReference type="Pfam" id="PF20773">
    <property type="entry name" value="InhA-like_MAM"/>
    <property type="match status" value="1"/>
</dbReference>
<dbReference type="Gene3D" id="1.10.390.10">
    <property type="entry name" value="Neutral Protease Domain 2"/>
    <property type="match status" value="1"/>
</dbReference>
<keyword evidence="10" id="KW-0482">Metalloprotease</keyword>
<evidence type="ECO:0000256" key="5">
    <source>
        <dbReference type="ARBA" id="ARBA00022670"/>
    </source>
</evidence>
<evidence type="ECO:0000256" key="2">
    <source>
        <dbReference type="ARBA" id="ARBA00004613"/>
    </source>
</evidence>
<dbReference type="Gene3D" id="3.50.30.30">
    <property type="match status" value="1"/>
</dbReference>
<keyword evidence="11" id="KW-0865">Zymogen</keyword>
<evidence type="ECO:0000256" key="3">
    <source>
        <dbReference type="ARBA" id="ARBA00006006"/>
    </source>
</evidence>
<dbReference type="Gene3D" id="2.60.120.260">
    <property type="entry name" value="Galactose-binding domain-like"/>
    <property type="match status" value="1"/>
</dbReference>
<dbReference type="Pfam" id="PF02225">
    <property type="entry name" value="PA"/>
    <property type="match status" value="1"/>
</dbReference>
<evidence type="ECO:0000259" key="14">
    <source>
        <dbReference type="Pfam" id="PF02225"/>
    </source>
</evidence>
<organism evidence="16 17">
    <name type="scientific">Hymenobacter saemangeumensis</name>
    <dbReference type="NCBI Taxonomy" id="1084522"/>
    <lineage>
        <taxon>Bacteria</taxon>
        <taxon>Pseudomonadati</taxon>
        <taxon>Bacteroidota</taxon>
        <taxon>Cytophagia</taxon>
        <taxon>Cytophagales</taxon>
        <taxon>Hymenobacteraceae</taxon>
        <taxon>Hymenobacter</taxon>
    </lineage>
</organism>
<dbReference type="InterPro" id="IPR011096">
    <property type="entry name" value="FTP_domain"/>
</dbReference>
<reference evidence="17" key="1">
    <citation type="journal article" date="2019" name="Int. J. Syst. Evol. Microbiol.">
        <title>The Global Catalogue of Microorganisms (GCM) 10K type strain sequencing project: providing services to taxonomists for standard genome sequencing and annotation.</title>
        <authorList>
            <consortium name="The Broad Institute Genomics Platform"/>
            <consortium name="The Broad Institute Genome Sequencing Center for Infectious Disease"/>
            <person name="Wu L."/>
            <person name="Ma J."/>
        </authorList>
    </citation>
    <scope>NUCLEOTIDE SEQUENCE [LARGE SCALE GENOMIC DNA]</scope>
    <source>
        <strain evidence="17">JCM 17923</strain>
    </source>
</reference>
<dbReference type="PANTHER" id="PTHR33478">
    <property type="entry name" value="EXTRACELLULAR METALLOPROTEINASE MEP"/>
    <property type="match status" value="1"/>
</dbReference>
<keyword evidence="17" id="KW-1185">Reference proteome</keyword>
<evidence type="ECO:0008006" key="18">
    <source>
        <dbReference type="Google" id="ProtNLM"/>
    </source>
</evidence>
<comment type="subcellular location">
    <subcellularLocation>
        <location evidence="2">Secreted</location>
    </subcellularLocation>
</comment>
<evidence type="ECO:0000256" key="10">
    <source>
        <dbReference type="ARBA" id="ARBA00023049"/>
    </source>
</evidence>
<dbReference type="Pfam" id="PF01345">
    <property type="entry name" value="DUF11"/>
    <property type="match status" value="1"/>
</dbReference>
<dbReference type="Pfam" id="PF02128">
    <property type="entry name" value="Peptidase_M36"/>
    <property type="match status" value="1"/>
</dbReference>
<accession>A0ABP8I771</accession>
<evidence type="ECO:0000256" key="12">
    <source>
        <dbReference type="SAM" id="SignalP"/>
    </source>
</evidence>
<feature type="signal peptide" evidence="12">
    <location>
        <begin position="1"/>
        <end position="25"/>
    </location>
</feature>